<dbReference type="InterPro" id="IPR010987">
    <property type="entry name" value="Glutathione-S-Trfase_C-like"/>
</dbReference>
<dbReference type="GO" id="GO:0006749">
    <property type="term" value="P:glutathione metabolic process"/>
    <property type="evidence" value="ECO:0007669"/>
    <property type="project" value="TreeGrafter"/>
</dbReference>
<organism evidence="3 4">
    <name type="scientific">Entomortierella parvispora</name>
    <dbReference type="NCBI Taxonomy" id="205924"/>
    <lineage>
        <taxon>Eukaryota</taxon>
        <taxon>Fungi</taxon>
        <taxon>Fungi incertae sedis</taxon>
        <taxon>Mucoromycota</taxon>
        <taxon>Mortierellomycotina</taxon>
        <taxon>Mortierellomycetes</taxon>
        <taxon>Mortierellales</taxon>
        <taxon>Mortierellaceae</taxon>
        <taxon>Entomortierella</taxon>
    </lineage>
</organism>
<dbReference type="Proteomes" id="UP000827284">
    <property type="component" value="Unassembled WGS sequence"/>
</dbReference>
<evidence type="ECO:0008006" key="5">
    <source>
        <dbReference type="Google" id="ProtNLM"/>
    </source>
</evidence>
<reference evidence="3" key="2">
    <citation type="journal article" date="2022" name="Microbiol. Resour. Announc.">
        <title>Whole-Genome Sequence of Entomortierella parvispora E1425, a Mucoromycotan Fungus Associated with Burkholderiaceae-Related Endosymbiotic Bacteria.</title>
        <authorList>
            <person name="Herlambang A."/>
            <person name="Guo Y."/>
            <person name="Takashima Y."/>
            <person name="Narisawa K."/>
            <person name="Ohta H."/>
            <person name="Nishizawa T."/>
        </authorList>
    </citation>
    <scope>NUCLEOTIDE SEQUENCE</scope>
    <source>
        <strain evidence="3">E1425</strain>
    </source>
</reference>
<feature type="domain" description="GST C-terminal" evidence="2">
    <location>
        <begin position="113"/>
        <end position="241"/>
    </location>
</feature>
<dbReference type="Gene3D" id="1.20.1050.10">
    <property type="match status" value="1"/>
</dbReference>
<dbReference type="PROSITE" id="PS50404">
    <property type="entry name" value="GST_NTER"/>
    <property type="match status" value="1"/>
</dbReference>
<proteinExistence type="predicted"/>
<dbReference type="InterPro" id="IPR036282">
    <property type="entry name" value="Glutathione-S-Trfase_C_sf"/>
</dbReference>
<evidence type="ECO:0000313" key="4">
    <source>
        <dbReference type="Proteomes" id="UP000827284"/>
    </source>
</evidence>
<dbReference type="OrthoDB" id="414243at2759"/>
<dbReference type="PROSITE" id="PS50405">
    <property type="entry name" value="GST_CTER"/>
    <property type="match status" value="1"/>
</dbReference>
<protein>
    <recommendedName>
        <fullName evidence="5">GST C-terminal domain-containing protein</fullName>
    </recommendedName>
</protein>
<evidence type="ECO:0000259" key="1">
    <source>
        <dbReference type="PROSITE" id="PS50404"/>
    </source>
</evidence>
<dbReference type="SUPFAM" id="SSF47616">
    <property type="entry name" value="GST C-terminal domain-like"/>
    <property type="match status" value="1"/>
</dbReference>
<dbReference type="Gene3D" id="3.40.30.10">
    <property type="entry name" value="Glutaredoxin"/>
    <property type="match status" value="1"/>
</dbReference>
<reference evidence="3" key="1">
    <citation type="submission" date="2021-11" db="EMBL/GenBank/DDBJ databases">
        <authorList>
            <person name="Herlambang A."/>
            <person name="Guo Y."/>
            <person name="Takashima Y."/>
            <person name="Nishizawa T."/>
        </authorList>
    </citation>
    <scope>NUCLEOTIDE SEQUENCE</scope>
    <source>
        <strain evidence="3">E1425</strain>
    </source>
</reference>
<accession>A0A9P3HE35</accession>
<dbReference type="PANTHER" id="PTHR11571:SF150">
    <property type="entry name" value="GLUTATHIONE S-TRANSFERASE"/>
    <property type="match status" value="1"/>
</dbReference>
<dbReference type="InterPro" id="IPR004045">
    <property type="entry name" value="Glutathione_S-Trfase_N"/>
</dbReference>
<dbReference type="EMBL" id="BQFW01000009">
    <property type="protein sequence ID" value="GJJ74855.1"/>
    <property type="molecule type" value="Genomic_DNA"/>
</dbReference>
<dbReference type="AlphaFoldDB" id="A0A9P3HE35"/>
<sequence>MSTPCLRSFVSDLSTAEQSAVLANPDSTFRLAYFKAFSAGATARDLLAYGKATWKNQFPTDIEWSNGSGTVPTPFRVMPLLNIISPDGKEVFITETIVIDHFLAKRYNLLGDNEYEEMTIKGIYNNIHYLRERSFIAMTWTYEDKRKEALGRFMTRAFPRFIEDQEFHLNANGNNGHYIGNKLSLADIHLANVIDHFATLPSGKEILALFQKSELWKVKENVEKNPDIAVWRASEEFKQCFDGSVKIYSITAVPKDGAVEA</sequence>
<dbReference type="GO" id="GO:0004364">
    <property type="term" value="F:glutathione transferase activity"/>
    <property type="evidence" value="ECO:0007669"/>
    <property type="project" value="TreeGrafter"/>
</dbReference>
<comment type="caution">
    <text evidence="3">The sequence shown here is derived from an EMBL/GenBank/DDBJ whole genome shotgun (WGS) entry which is preliminary data.</text>
</comment>
<feature type="domain" description="GST N-terminal" evidence="1">
    <location>
        <begin position="27"/>
        <end position="111"/>
    </location>
</feature>
<evidence type="ECO:0000313" key="3">
    <source>
        <dbReference type="EMBL" id="GJJ74855.1"/>
    </source>
</evidence>
<keyword evidence="4" id="KW-1185">Reference proteome</keyword>
<gene>
    <name evidence="3" type="ORF">EMPS_07213</name>
</gene>
<dbReference type="InterPro" id="IPR004046">
    <property type="entry name" value="GST_C"/>
</dbReference>
<dbReference type="Pfam" id="PF14497">
    <property type="entry name" value="GST_C_3"/>
    <property type="match status" value="1"/>
</dbReference>
<evidence type="ECO:0000259" key="2">
    <source>
        <dbReference type="PROSITE" id="PS50405"/>
    </source>
</evidence>
<dbReference type="PANTHER" id="PTHR11571">
    <property type="entry name" value="GLUTATHIONE S-TRANSFERASE"/>
    <property type="match status" value="1"/>
</dbReference>
<dbReference type="InterPro" id="IPR050213">
    <property type="entry name" value="GST_superfamily"/>
</dbReference>
<name>A0A9P3HE35_9FUNG</name>